<organism evidence="3 4">
    <name type="scientific">Macrococcoides canis</name>
    <dbReference type="NCBI Taxonomy" id="1855823"/>
    <lineage>
        <taxon>Bacteria</taxon>
        <taxon>Bacillati</taxon>
        <taxon>Bacillota</taxon>
        <taxon>Bacilli</taxon>
        <taxon>Bacillales</taxon>
        <taxon>Staphylococcaceae</taxon>
        <taxon>Macrococcoides</taxon>
    </lineage>
</organism>
<evidence type="ECO:0000313" key="3">
    <source>
        <dbReference type="EMBL" id="TDM16088.1"/>
    </source>
</evidence>
<feature type="transmembrane region" description="Helical" evidence="1">
    <location>
        <begin position="64"/>
        <end position="88"/>
    </location>
</feature>
<proteinExistence type="predicted"/>
<accession>A0A4R6C3I4</accession>
<dbReference type="InterPro" id="IPR052529">
    <property type="entry name" value="Bact_Transport_Assoc"/>
</dbReference>
<feature type="domain" description="DUF418" evidence="2">
    <location>
        <begin position="16"/>
        <end position="107"/>
    </location>
</feature>
<reference evidence="3 4" key="1">
    <citation type="submission" date="2019-01" db="EMBL/GenBank/DDBJ databases">
        <title>Draft genome sequences of Macrococcus caseolyticus, Macrococcus canis, Macrococcus bohemicus and Macrococcus goetzii.</title>
        <authorList>
            <person name="Mazhar S."/>
            <person name="Altermann E."/>
            <person name="Hill C."/>
            <person name="Mcauliffe O."/>
        </authorList>
    </citation>
    <scope>NUCLEOTIDE SEQUENCE [LARGE SCALE GENOMIC DNA]</scope>
    <source>
        <strain evidence="3 4">DPC7162</strain>
    </source>
</reference>
<keyword evidence="1" id="KW-0472">Membrane</keyword>
<feature type="transmembrane region" description="Helical" evidence="1">
    <location>
        <begin position="12"/>
        <end position="30"/>
    </location>
</feature>
<feature type="transmembrane region" description="Helical" evidence="1">
    <location>
        <begin position="39"/>
        <end position="58"/>
    </location>
</feature>
<name>A0A4R6C3I4_9STAP</name>
<gene>
    <name evidence="3" type="ORF">ETI04_09215</name>
</gene>
<evidence type="ECO:0000259" key="2">
    <source>
        <dbReference type="Pfam" id="PF04235"/>
    </source>
</evidence>
<dbReference type="Proteomes" id="UP000294865">
    <property type="component" value="Unassembled WGS sequence"/>
</dbReference>
<comment type="caution">
    <text evidence="3">The sequence shown here is derived from an EMBL/GenBank/DDBJ whole genome shotgun (WGS) entry which is preliminary data.</text>
</comment>
<keyword evidence="1" id="KW-0812">Transmembrane</keyword>
<dbReference type="EMBL" id="SDQG01000006">
    <property type="protein sequence ID" value="TDM16088.1"/>
    <property type="molecule type" value="Genomic_DNA"/>
</dbReference>
<dbReference type="Pfam" id="PF04235">
    <property type="entry name" value="DUF418"/>
    <property type="match status" value="1"/>
</dbReference>
<evidence type="ECO:0000256" key="1">
    <source>
        <dbReference type="SAM" id="Phobius"/>
    </source>
</evidence>
<dbReference type="AlphaFoldDB" id="A0A4R6C3I4"/>
<dbReference type="PANTHER" id="PTHR30590:SF2">
    <property type="entry name" value="INNER MEMBRANE PROTEIN"/>
    <property type="match status" value="1"/>
</dbReference>
<dbReference type="PANTHER" id="PTHR30590">
    <property type="entry name" value="INNER MEMBRANE PROTEIN"/>
    <property type="match status" value="1"/>
</dbReference>
<dbReference type="InterPro" id="IPR007349">
    <property type="entry name" value="DUF418"/>
</dbReference>
<sequence>MYKFNLLFIQNSFYPIFAFLFGNVSTMNVLKPMHAVGKLGFTVYIMQSILLFLTFYVFKLYGTLSISLVYIIIISIAYFQIIFCNIYLKHYKMGPLEWLWRKITYLK</sequence>
<evidence type="ECO:0000313" key="4">
    <source>
        <dbReference type="Proteomes" id="UP000294865"/>
    </source>
</evidence>
<protein>
    <submittedName>
        <fullName evidence="3">DUF418 domain-containing protein</fullName>
    </submittedName>
</protein>
<keyword evidence="1" id="KW-1133">Transmembrane helix</keyword>